<comment type="caution">
    <text evidence="1">The sequence shown here is derived from an EMBL/GenBank/DDBJ whole genome shotgun (WGS) entry which is preliminary data.</text>
</comment>
<organism evidence="1 2">
    <name type="scientific">Vararia minispora EC-137</name>
    <dbReference type="NCBI Taxonomy" id="1314806"/>
    <lineage>
        <taxon>Eukaryota</taxon>
        <taxon>Fungi</taxon>
        <taxon>Dikarya</taxon>
        <taxon>Basidiomycota</taxon>
        <taxon>Agaricomycotina</taxon>
        <taxon>Agaricomycetes</taxon>
        <taxon>Russulales</taxon>
        <taxon>Lachnocladiaceae</taxon>
        <taxon>Vararia</taxon>
    </lineage>
</organism>
<reference evidence="1" key="1">
    <citation type="submission" date="2021-02" db="EMBL/GenBank/DDBJ databases">
        <authorList>
            <consortium name="DOE Joint Genome Institute"/>
            <person name="Ahrendt S."/>
            <person name="Looney B.P."/>
            <person name="Miyauchi S."/>
            <person name="Morin E."/>
            <person name="Drula E."/>
            <person name="Courty P.E."/>
            <person name="Chicoki N."/>
            <person name="Fauchery L."/>
            <person name="Kohler A."/>
            <person name="Kuo A."/>
            <person name="Labutti K."/>
            <person name="Pangilinan J."/>
            <person name="Lipzen A."/>
            <person name="Riley R."/>
            <person name="Andreopoulos W."/>
            <person name="He G."/>
            <person name="Johnson J."/>
            <person name="Barry K.W."/>
            <person name="Grigoriev I.V."/>
            <person name="Nagy L."/>
            <person name="Hibbett D."/>
            <person name="Henrissat B."/>
            <person name="Matheny P.B."/>
            <person name="Labbe J."/>
            <person name="Martin F."/>
        </authorList>
    </citation>
    <scope>NUCLEOTIDE SEQUENCE</scope>
    <source>
        <strain evidence="1">EC-137</strain>
    </source>
</reference>
<gene>
    <name evidence="1" type="ORF">K488DRAFT_83810</name>
</gene>
<dbReference type="EMBL" id="MU273497">
    <property type="protein sequence ID" value="KAI0034627.1"/>
    <property type="molecule type" value="Genomic_DNA"/>
</dbReference>
<protein>
    <submittedName>
        <fullName evidence="1">Uncharacterized protein</fullName>
    </submittedName>
</protein>
<accession>A0ACB8QST0</accession>
<name>A0ACB8QST0_9AGAM</name>
<evidence type="ECO:0000313" key="1">
    <source>
        <dbReference type="EMBL" id="KAI0034627.1"/>
    </source>
</evidence>
<evidence type="ECO:0000313" key="2">
    <source>
        <dbReference type="Proteomes" id="UP000814128"/>
    </source>
</evidence>
<keyword evidence="2" id="KW-1185">Reference proteome</keyword>
<dbReference type="Proteomes" id="UP000814128">
    <property type="component" value="Unassembled WGS sequence"/>
</dbReference>
<reference evidence="1" key="2">
    <citation type="journal article" date="2022" name="New Phytol.">
        <title>Evolutionary transition to the ectomycorrhizal habit in the genomes of a hyperdiverse lineage of mushroom-forming fungi.</title>
        <authorList>
            <person name="Looney B."/>
            <person name="Miyauchi S."/>
            <person name="Morin E."/>
            <person name="Drula E."/>
            <person name="Courty P.E."/>
            <person name="Kohler A."/>
            <person name="Kuo A."/>
            <person name="LaButti K."/>
            <person name="Pangilinan J."/>
            <person name="Lipzen A."/>
            <person name="Riley R."/>
            <person name="Andreopoulos W."/>
            <person name="He G."/>
            <person name="Johnson J."/>
            <person name="Nolan M."/>
            <person name="Tritt A."/>
            <person name="Barry K.W."/>
            <person name="Grigoriev I.V."/>
            <person name="Nagy L.G."/>
            <person name="Hibbett D."/>
            <person name="Henrissat B."/>
            <person name="Matheny P.B."/>
            <person name="Labbe J."/>
            <person name="Martin F.M."/>
        </authorList>
    </citation>
    <scope>NUCLEOTIDE SEQUENCE</scope>
    <source>
        <strain evidence="1">EC-137</strain>
    </source>
</reference>
<sequence>MGLRFLFRGRRRKALRRLVLNPKEAESKLRWTMVKPPARGNEKACKGQDEANRSALVRIKSLLSHIPQPPSFEDDQYLRRPPPAVLRRELLVRRHSVPIGRQRSVSAPPAPQTHHFSATPDPVLRTITEDDDEQESKDVRLGYAPTMRTINTQLVSSRSSMDLADAAGIANTLLESSSTSLSSFESVSLDDKTAASSVSLLLPSMQAFLSDARSHTSSDWSDDPSSDASAQRSISSMTSIEVSDSDACVIRRAMSLRVKYKRGTTIVLPPTGQEQEQTYVGDIGALPRVVVTGATEVDARTSHPRDSLPLSAASSGFSVALSVASSCATVDLDDFPIPPLLVDTLPAVGSGSSLAGTIERSFSGATADSDQSLGLRSAEPVSKMEVAAIAVTQGARVVLSDVQNTAGANVAW</sequence>
<proteinExistence type="predicted"/>